<reference evidence="2 3" key="1">
    <citation type="submission" date="2020-03" db="EMBL/GenBank/DDBJ databases">
        <title>Whole genome shotgun sequence of Phytohabitans rumicis NBRC 108638.</title>
        <authorList>
            <person name="Komaki H."/>
            <person name="Tamura T."/>
        </authorList>
    </citation>
    <scope>NUCLEOTIDE SEQUENCE [LARGE SCALE GENOMIC DNA]</scope>
    <source>
        <strain evidence="2 3">NBRC 108638</strain>
    </source>
</reference>
<feature type="region of interest" description="Disordered" evidence="1">
    <location>
        <begin position="1"/>
        <end position="26"/>
    </location>
</feature>
<evidence type="ECO:0000256" key="1">
    <source>
        <dbReference type="SAM" id="MobiDB-lite"/>
    </source>
</evidence>
<evidence type="ECO:0000313" key="2">
    <source>
        <dbReference type="EMBL" id="GFJ92913.1"/>
    </source>
</evidence>
<comment type="caution">
    <text evidence="2">The sequence shown here is derived from an EMBL/GenBank/DDBJ whole genome shotgun (WGS) entry which is preliminary data.</text>
</comment>
<name>A0A6V8L6N6_9ACTN</name>
<organism evidence="2 3">
    <name type="scientific">Phytohabitans rumicis</name>
    <dbReference type="NCBI Taxonomy" id="1076125"/>
    <lineage>
        <taxon>Bacteria</taxon>
        <taxon>Bacillati</taxon>
        <taxon>Actinomycetota</taxon>
        <taxon>Actinomycetes</taxon>
        <taxon>Micromonosporales</taxon>
        <taxon>Micromonosporaceae</taxon>
    </lineage>
</organism>
<evidence type="ECO:0000313" key="3">
    <source>
        <dbReference type="Proteomes" id="UP000482960"/>
    </source>
</evidence>
<reference evidence="2 3" key="2">
    <citation type="submission" date="2020-03" db="EMBL/GenBank/DDBJ databases">
        <authorList>
            <person name="Ichikawa N."/>
            <person name="Kimura A."/>
            <person name="Kitahashi Y."/>
            <person name="Uohara A."/>
        </authorList>
    </citation>
    <scope>NUCLEOTIDE SEQUENCE [LARGE SCALE GENOMIC DNA]</scope>
    <source>
        <strain evidence="2 3">NBRC 108638</strain>
    </source>
</reference>
<gene>
    <name evidence="2" type="ORF">Prum_065550</name>
</gene>
<dbReference type="EMBL" id="BLPG01000001">
    <property type="protein sequence ID" value="GFJ92913.1"/>
    <property type="molecule type" value="Genomic_DNA"/>
</dbReference>
<accession>A0A6V8L6N6</accession>
<protein>
    <submittedName>
        <fullName evidence="2">Uncharacterized protein</fullName>
    </submittedName>
</protein>
<sequence length="63" mass="6827">MSTEKVPVDGGAAEAGVARPTVSSDAATTTREIEDIASIYHDRREVTIQYTNVPHIFTTVRPP</sequence>
<dbReference type="Proteomes" id="UP000482960">
    <property type="component" value="Unassembled WGS sequence"/>
</dbReference>
<proteinExistence type="predicted"/>
<dbReference type="AlphaFoldDB" id="A0A6V8L6N6"/>
<keyword evidence="3" id="KW-1185">Reference proteome</keyword>